<dbReference type="RefSeq" id="XP_629973.1">
    <property type="nucleotide sequence ID" value="XM_629971.1"/>
</dbReference>
<dbReference type="EMBL" id="AAFI02000182">
    <property type="protein sequence ID" value="EAL61568.1"/>
    <property type="molecule type" value="Genomic_DNA"/>
</dbReference>
<dbReference type="dictyBase" id="DDB_G0291744"/>
<protein>
    <submittedName>
        <fullName evidence="2">Uncharacterized protein</fullName>
    </submittedName>
</protein>
<name>Q54E89_DICDI</name>
<dbReference type="PANTHER" id="PTHR32142">
    <property type="entry name" value="B BOX-TYPE DOMAIN-CONTAINING PROTEIN-RELATED"/>
    <property type="match status" value="1"/>
</dbReference>
<accession>Q54E89</accession>
<dbReference type="InParanoid" id="Q54E89"/>
<dbReference type="KEGG" id="ddi:DDB_G0291744"/>
<dbReference type="HOGENOM" id="CLU_336926_0_0_1"/>
<gene>
    <name evidence="2" type="ORF">DDB_G0291744</name>
</gene>
<dbReference type="Proteomes" id="UP000002195">
    <property type="component" value="Unassembled WGS sequence"/>
</dbReference>
<evidence type="ECO:0000256" key="1">
    <source>
        <dbReference type="SAM" id="MobiDB-lite"/>
    </source>
</evidence>
<feature type="region of interest" description="Disordered" evidence="1">
    <location>
        <begin position="161"/>
        <end position="183"/>
    </location>
</feature>
<dbReference type="PhylomeDB" id="Q54E89"/>
<keyword evidence="3" id="KW-1185">Reference proteome</keyword>
<dbReference type="GeneID" id="8628303"/>
<feature type="compositionally biased region" description="Low complexity" evidence="1">
    <location>
        <begin position="161"/>
        <end position="182"/>
    </location>
</feature>
<dbReference type="PaxDb" id="44689-DDB0184045"/>
<dbReference type="VEuPathDB" id="AmoebaDB:DDB_G0291744"/>
<reference evidence="2 3" key="1">
    <citation type="journal article" date="2005" name="Nature">
        <title>The genome of the social amoeba Dictyostelium discoideum.</title>
        <authorList>
            <consortium name="The Dictyostelium discoideum Sequencing Consortium"/>
            <person name="Eichinger L."/>
            <person name="Pachebat J.A."/>
            <person name="Glockner G."/>
            <person name="Rajandream M.A."/>
            <person name="Sucgang R."/>
            <person name="Berriman M."/>
            <person name="Song J."/>
            <person name="Olsen R."/>
            <person name="Szafranski K."/>
            <person name="Xu Q."/>
            <person name="Tunggal B."/>
            <person name="Kummerfeld S."/>
            <person name="Madera M."/>
            <person name="Konfortov B.A."/>
            <person name="Rivero F."/>
            <person name="Bankier A.T."/>
            <person name="Lehmann R."/>
            <person name="Hamlin N."/>
            <person name="Davies R."/>
            <person name="Gaudet P."/>
            <person name="Fey P."/>
            <person name="Pilcher K."/>
            <person name="Chen G."/>
            <person name="Saunders D."/>
            <person name="Sodergren E."/>
            <person name="Davis P."/>
            <person name="Kerhornou A."/>
            <person name="Nie X."/>
            <person name="Hall N."/>
            <person name="Anjard C."/>
            <person name="Hemphill L."/>
            <person name="Bason N."/>
            <person name="Farbrother P."/>
            <person name="Desany B."/>
            <person name="Just E."/>
            <person name="Morio T."/>
            <person name="Rost R."/>
            <person name="Churcher C."/>
            <person name="Cooper J."/>
            <person name="Haydock S."/>
            <person name="van Driessche N."/>
            <person name="Cronin A."/>
            <person name="Goodhead I."/>
            <person name="Muzny D."/>
            <person name="Mourier T."/>
            <person name="Pain A."/>
            <person name="Lu M."/>
            <person name="Harper D."/>
            <person name="Lindsay R."/>
            <person name="Hauser H."/>
            <person name="James K."/>
            <person name="Quiles M."/>
            <person name="Madan Babu M."/>
            <person name="Saito T."/>
            <person name="Buchrieser C."/>
            <person name="Wardroper A."/>
            <person name="Felder M."/>
            <person name="Thangavelu M."/>
            <person name="Johnson D."/>
            <person name="Knights A."/>
            <person name="Loulseged H."/>
            <person name="Mungall K."/>
            <person name="Oliver K."/>
            <person name="Price C."/>
            <person name="Quail M.A."/>
            <person name="Urushihara H."/>
            <person name="Hernandez J."/>
            <person name="Rabbinowitsch E."/>
            <person name="Steffen D."/>
            <person name="Sanders M."/>
            <person name="Ma J."/>
            <person name="Kohara Y."/>
            <person name="Sharp S."/>
            <person name="Simmonds M."/>
            <person name="Spiegler S."/>
            <person name="Tivey A."/>
            <person name="Sugano S."/>
            <person name="White B."/>
            <person name="Walker D."/>
            <person name="Woodward J."/>
            <person name="Winckler T."/>
            <person name="Tanaka Y."/>
            <person name="Shaulsky G."/>
            <person name="Schleicher M."/>
            <person name="Weinstock G."/>
            <person name="Rosenthal A."/>
            <person name="Cox E.C."/>
            <person name="Chisholm R.L."/>
            <person name="Gibbs R."/>
            <person name="Loomis W.F."/>
            <person name="Platzer M."/>
            <person name="Kay R.R."/>
            <person name="Williams J."/>
            <person name="Dear P.H."/>
            <person name="Noegel A.A."/>
            <person name="Barrell B."/>
            <person name="Kuspa A."/>
        </authorList>
    </citation>
    <scope>NUCLEOTIDE SEQUENCE [LARGE SCALE GENOMIC DNA]</scope>
    <source>
        <strain evidence="2 3">AX4</strain>
    </source>
</reference>
<proteinExistence type="predicted"/>
<sequence length="846" mass="99277">MKVLPSNLQYVLKYSSIEFIKEFIKIQIQQYGKIEKVEPFIGNKTLISLILKNREESREQLLEFFLFNSGLYDSKCNDEKNSFSFGKIYDFENYNLLNKIYDLSIFTNRLFVTKPFNLTINQSFDELLFTHRTNLIHVLNKPIKPLDSKLDKINNKIKKISSNSSGSSGSSSGSKSGSSGSSCDIEKYKLKKLQKFIIIETKQIELYKDYILKYNESIDEFHQCKDELDEFYYGDHYLNAFKDNKDEFKDKNDGSDESYLISFLRYIKLSKPSISIPFIINFYNEYKKKMNLKKFHMFPILKYIKNNNNNQNLEKQQSYSLIISDKLIINWLISFENKVILSVLLNDHSIVFTDFQIIQYAYNFNNNNSNNNNNNNNDSKEVTGQLNSFKSIQSFYLKGKENSIQVEQQSKEYIFRYLFKKSIQQCDLNNLKIIDSLNIKVLDFQSNDNDNDNDDDDFILPNTPIKQIIKLLNYLNQSKFKSFTNENLKRFYNQLVRYYKSSQSSSSSATEAAFLEFKIEENFKIKEIQEIIVNSIFKLDLIQLQFLLNNCCKKVKFDSNIFDDLVESYNPSINTKAIIFKHGYGANRIIYHYGDDDSNNGNGDGKVATDITAMITLIKSFYDRFKEYVPFSNGINIMIQHLYRKLIQHKGFTIEMMESVHQYINNGNTGYPSWFSEPGLYETFYFLHIRSPKFTKYILSFPHETTIPYSRFYDCNKQYSNIQTPPVTLNNNNNNNSISYQIRNYLLPNIFSFEFIFGRNCSCGSFKNSFGDLLKSLVNNLLFKYAEELISVSYSNLISLDTATNLKFFESIKRPTLFVELCNQYFKDNNDSIIYDYFLSGVKNRF</sequence>
<organism evidence="2 3">
    <name type="scientific">Dictyostelium discoideum</name>
    <name type="common">Social amoeba</name>
    <dbReference type="NCBI Taxonomy" id="44689"/>
    <lineage>
        <taxon>Eukaryota</taxon>
        <taxon>Amoebozoa</taxon>
        <taxon>Evosea</taxon>
        <taxon>Eumycetozoa</taxon>
        <taxon>Dictyostelia</taxon>
        <taxon>Dictyosteliales</taxon>
        <taxon>Dictyosteliaceae</taxon>
        <taxon>Dictyostelium</taxon>
    </lineage>
</organism>
<dbReference type="AlphaFoldDB" id="Q54E89"/>
<evidence type="ECO:0000313" key="2">
    <source>
        <dbReference type="EMBL" id="EAL61568.1"/>
    </source>
</evidence>
<comment type="caution">
    <text evidence="2">The sequence shown here is derived from an EMBL/GenBank/DDBJ whole genome shotgun (WGS) entry which is preliminary data.</text>
</comment>
<dbReference type="PANTHER" id="PTHR32142:SF55">
    <property type="entry name" value="ANKYRIN REPEAT-CONTAINING PROTEIN-RELATED"/>
    <property type="match status" value="1"/>
</dbReference>
<evidence type="ECO:0000313" key="3">
    <source>
        <dbReference type="Proteomes" id="UP000002195"/>
    </source>
</evidence>